<sequence length="349" mass="36160">MKLQRKRIAALPAALGAGALLLALTGSADAAPKHDDHRPSVAGMRILLSNDDSMQNAKPDGADGRGIYEVRRALCAAGADVVVMAPWQYMSGFGTAATGGGALTVSRRTALPTGFEGDCAGAPSKGAVFGVCKGSAACGPTTPSATPVDTVRLALRGGLAAKVGWHSGPDLVLTGINSGPNVASVTNDSGTLGAAIAANDNGKPAIALSGGFDMESFKVTPATYRAFADFLPSYVAQLKDRKVLSDRYVVDINHPNVVPGERIGRPVWTEIGTETVVAIRYTAEADGDTFAIGQGDCASPGTFCRPETKRRADWTELNKGNITVSAVTGDRTLRGGEDDRLERFVTTGR</sequence>
<feature type="domain" description="Survival protein SurE-like phosphatase/nucleotidase" evidence="7">
    <location>
        <begin position="46"/>
        <end position="273"/>
    </location>
</feature>
<keyword evidence="9" id="KW-1185">Reference proteome</keyword>
<dbReference type="EMBL" id="MWQN01000001">
    <property type="protein sequence ID" value="OPC82169.1"/>
    <property type="molecule type" value="Genomic_DNA"/>
</dbReference>
<feature type="chain" id="PRO_5010545199" description="5'-nucleotidase" evidence="6">
    <location>
        <begin position="31"/>
        <end position="349"/>
    </location>
</feature>
<proteinExistence type="inferred from homology"/>
<dbReference type="PANTHER" id="PTHR30457">
    <property type="entry name" value="5'-NUCLEOTIDASE SURE"/>
    <property type="match status" value="1"/>
</dbReference>
<evidence type="ECO:0000313" key="9">
    <source>
        <dbReference type="Proteomes" id="UP000190037"/>
    </source>
</evidence>
<dbReference type="RefSeq" id="WP_078976440.1">
    <property type="nucleotide sequence ID" value="NZ_MWQN01000001.1"/>
</dbReference>
<comment type="similarity">
    <text evidence="2">Belongs to the SurE nucleotidase family.</text>
</comment>
<evidence type="ECO:0000256" key="3">
    <source>
        <dbReference type="ARBA" id="ARBA00012643"/>
    </source>
</evidence>
<evidence type="ECO:0000256" key="2">
    <source>
        <dbReference type="ARBA" id="ARBA00011062"/>
    </source>
</evidence>
<dbReference type="SUPFAM" id="SSF64167">
    <property type="entry name" value="SurE-like"/>
    <property type="match status" value="1"/>
</dbReference>
<evidence type="ECO:0000256" key="6">
    <source>
        <dbReference type="SAM" id="SignalP"/>
    </source>
</evidence>
<dbReference type="PANTHER" id="PTHR30457:SF0">
    <property type="entry name" value="PHOSPHATASE, PUTATIVE (AFU_ORTHOLOGUE AFUA_4G01070)-RELATED"/>
    <property type="match status" value="1"/>
</dbReference>
<dbReference type="InterPro" id="IPR002828">
    <property type="entry name" value="SurE-like_Pase/nucleotidase"/>
</dbReference>
<dbReference type="GO" id="GO:0008253">
    <property type="term" value="F:5'-nucleotidase activity"/>
    <property type="evidence" value="ECO:0007669"/>
    <property type="project" value="UniProtKB-EC"/>
</dbReference>
<dbReference type="Pfam" id="PF01975">
    <property type="entry name" value="SurE"/>
    <property type="match status" value="1"/>
</dbReference>
<evidence type="ECO:0000259" key="7">
    <source>
        <dbReference type="Pfam" id="PF01975"/>
    </source>
</evidence>
<keyword evidence="5" id="KW-0378">Hydrolase</keyword>
<dbReference type="GO" id="GO:0046872">
    <property type="term" value="F:metal ion binding"/>
    <property type="evidence" value="ECO:0007669"/>
    <property type="project" value="UniProtKB-KW"/>
</dbReference>
<dbReference type="InterPro" id="IPR036523">
    <property type="entry name" value="SurE-like_sf"/>
</dbReference>
<gene>
    <name evidence="8" type="ORF">B4N89_15545</name>
</gene>
<comment type="catalytic activity">
    <reaction evidence="1">
        <text>a ribonucleoside 5'-phosphate + H2O = a ribonucleoside + phosphate</text>
        <dbReference type="Rhea" id="RHEA:12484"/>
        <dbReference type="ChEBI" id="CHEBI:15377"/>
        <dbReference type="ChEBI" id="CHEBI:18254"/>
        <dbReference type="ChEBI" id="CHEBI:43474"/>
        <dbReference type="ChEBI" id="CHEBI:58043"/>
        <dbReference type="EC" id="3.1.3.5"/>
    </reaction>
</comment>
<evidence type="ECO:0000256" key="1">
    <source>
        <dbReference type="ARBA" id="ARBA00000815"/>
    </source>
</evidence>
<evidence type="ECO:0000256" key="5">
    <source>
        <dbReference type="ARBA" id="ARBA00022801"/>
    </source>
</evidence>
<organism evidence="8 9">
    <name type="scientific">Embleya scabrispora</name>
    <dbReference type="NCBI Taxonomy" id="159449"/>
    <lineage>
        <taxon>Bacteria</taxon>
        <taxon>Bacillati</taxon>
        <taxon>Actinomycetota</taxon>
        <taxon>Actinomycetes</taxon>
        <taxon>Kitasatosporales</taxon>
        <taxon>Streptomycetaceae</taxon>
        <taxon>Embleya</taxon>
    </lineage>
</organism>
<dbReference type="EC" id="3.1.3.5" evidence="3"/>
<dbReference type="eggNOG" id="COG0496">
    <property type="taxonomic scope" value="Bacteria"/>
</dbReference>
<accession>A0A1T3NZ94</accession>
<comment type="caution">
    <text evidence="8">The sequence shown here is derived from an EMBL/GenBank/DDBJ whole genome shotgun (WGS) entry which is preliminary data.</text>
</comment>
<evidence type="ECO:0000313" key="8">
    <source>
        <dbReference type="EMBL" id="OPC82169.1"/>
    </source>
</evidence>
<evidence type="ECO:0000256" key="4">
    <source>
        <dbReference type="ARBA" id="ARBA00022723"/>
    </source>
</evidence>
<dbReference type="InterPro" id="IPR030048">
    <property type="entry name" value="SurE"/>
</dbReference>
<dbReference type="AlphaFoldDB" id="A0A1T3NZ94"/>
<feature type="signal peptide" evidence="6">
    <location>
        <begin position="1"/>
        <end position="30"/>
    </location>
</feature>
<dbReference type="STRING" id="159449.B4N89_15545"/>
<dbReference type="Proteomes" id="UP000190037">
    <property type="component" value="Unassembled WGS sequence"/>
</dbReference>
<dbReference type="OrthoDB" id="9780815at2"/>
<keyword evidence="4" id="KW-0479">Metal-binding</keyword>
<dbReference type="Gene3D" id="3.40.1210.10">
    <property type="entry name" value="Survival protein SurE-like phosphatase/nucleotidase"/>
    <property type="match status" value="1"/>
</dbReference>
<reference evidence="8 9" key="1">
    <citation type="submission" date="2017-03" db="EMBL/GenBank/DDBJ databases">
        <title>Draft genome sequence of Streptomyces scabrisporus NF3, endophyte isolated from Amphipterygium adstringens.</title>
        <authorList>
            <person name="Vazquez M."/>
            <person name="Ceapa C.D."/>
            <person name="Rodriguez Luna D."/>
            <person name="Sanchez Esquivel S."/>
        </authorList>
    </citation>
    <scope>NUCLEOTIDE SEQUENCE [LARGE SCALE GENOMIC DNA]</scope>
    <source>
        <strain evidence="8 9">NF3</strain>
    </source>
</reference>
<keyword evidence="6" id="KW-0732">Signal</keyword>
<name>A0A1T3NZ94_9ACTN</name>
<protein>
    <recommendedName>
        <fullName evidence="3">5'-nucleotidase</fullName>
        <ecNumber evidence="3">3.1.3.5</ecNumber>
    </recommendedName>
</protein>